<evidence type="ECO:0000313" key="2">
    <source>
        <dbReference type="Proteomes" id="UP000065807"/>
    </source>
</evidence>
<keyword evidence="2" id="KW-1185">Reference proteome</keyword>
<dbReference type="InterPro" id="IPR010897">
    <property type="entry name" value="Spore_II_P"/>
</dbReference>
<accession>A0A0K2SNU0</accession>
<protein>
    <submittedName>
        <fullName evidence="1">Stage II sporulation protein P</fullName>
    </submittedName>
</protein>
<gene>
    <name evidence="1" type="ORF">LIP_2669</name>
</gene>
<dbReference type="NCBIfam" id="TIGR02867">
    <property type="entry name" value="spore_II_P"/>
    <property type="match status" value="1"/>
</dbReference>
<organism evidence="1 2">
    <name type="scientific">Limnochorda pilosa</name>
    <dbReference type="NCBI Taxonomy" id="1555112"/>
    <lineage>
        <taxon>Bacteria</taxon>
        <taxon>Bacillati</taxon>
        <taxon>Bacillota</taxon>
        <taxon>Limnochordia</taxon>
        <taxon>Limnochordales</taxon>
        <taxon>Limnochordaceae</taxon>
        <taxon>Limnochorda</taxon>
    </lineage>
</organism>
<name>A0A0K2SNU0_LIMPI</name>
<dbReference type="AlphaFoldDB" id="A0A0K2SNU0"/>
<proteinExistence type="predicted"/>
<dbReference type="KEGG" id="lpil:LIP_2669"/>
<dbReference type="STRING" id="1555112.LIP_2669"/>
<dbReference type="EMBL" id="AP014924">
    <property type="protein sequence ID" value="BAS28499.1"/>
    <property type="molecule type" value="Genomic_DNA"/>
</dbReference>
<dbReference type="Proteomes" id="UP000065807">
    <property type="component" value="Chromosome"/>
</dbReference>
<dbReference type="Pfam" id="PF07454">
    <property type="entry name" value="SpoIIP"/>
    <property type="match status" value="1"/>
</dbReference>
<sequence>MLIYHSHTSETYREPGRELLPAASYHRFNSRETGVVRAGAALAQALEARGVPALHDTGVYDYPSHPSAYLESGRAVAALLRQHPSIRAVIDLHRDTPADMTATVGGRKVARVTLVVATAVTSGLPHPGWRQNLAFAQTLARMMNERTPGLLDRILQVPSRRYNQELHPHALLVEVGSYHNTQEEADAAAELLAESLAEAVLAAGARSGPPAAEGRETP</sequence>
<reference evidence="2" key="2">
    <citation type="journal article" date="2016" name="Int. J. Syst. Evol. Microbiol.">
        <title>Complete genome sequence and cell structure of Limnochorda pilosa, a Gram-negative spore-former within the phylum Firmicutes.</title>
        <authorList>
            <person name="Watanabe M."/>
            <person name="Kojima H."/>
            <person name="Fukui M."/>
        </authorList>
    </citation>
    <scope>NUCLEOTIDE SEQUENCE [LARGE SCALE GENOMIC DNA]</scope>
    <source>
        <strain evidence="2">HC45</strain>
    </source>
</reference>
<evidence type="ECO:0000313" key="1">
    <source>
        <dbReference type="EMBL" id="BAS28499.1"/>
    </source>
</evidence>
<reference evidence="2" key="1">
    <citation type="submission" date="2015-07" db="EMBL/GenBank/DDBJ databases">
        <title>Complete genome sequence and phylogenetic analysis of Limnochorda pilosa.</title>
        <authorList>
            <person name="Watanabe M."/>
            <person name="Kojima H."/>
            <person name="Fukui M."/>
        </authorList>
    </citation>
    <scope>NUCLEOTIDE SEQUENCE [LARGE SCALE GENOMIC DNA]</scope>
    <source>
        <strain evidence="2">HC45</strain>
    </source>
</reference>